<proteinExistence type="predicted"/>
<dbReference type="EMBL" id="UPXP01000009">
    <property type="protein sequence ID" value="VBB39026.1"/>
    <property type="molecule type" value="Genomic_DNA"/>
</dbReference>
<gene>
    <name evidence="1" type="ORF">TRIP_E170014</name>
</gene>
<name>A0A652ZTE3_9SPIR</name>
<protein>
    <submittedName>
        <fullName evidence="1">Uncharacterized protein</fullName>
    </submittedName>
</protein>
<evidence type="ECO:0000313" key="1">
    <source>
        <dbReference type="EMBL" id="VBB39026.1"/>
    </source>
</evidence>
<accession>A0A652ZTE3</accession>
<organism evidence="1">
    <name type="scientific">uncultured Spirochaetota bacterium</name>
    <dbReference type="NCBI Taxonomy" id="460511"/>
    <lineage>
        <taxon>Bacteria</taxon>
        <taxon>Pseudomonadati</taxon>
        <taxon>Spirochaetota</taxon>
        <taxon>environmental samples</taxon>
    </lineage>
</organism>
<reference evidence="1" key="1">
    <citation type="submission" date="2018-07" db="EMBL/GenBank/DDBJ databases">
        <authorList>
            <consortium name="Genoscope - CEA"/>
            <person name="William W."/>
        </authorList>
    </citation>
    <scope>NUCLEOTIDE SEQUENCE</scope>
    <source>
        <strain evidence="1">IK1</strain>
    </source>
</reference>
<dbReference type="AlphaFoldDB" id="A0A652ZTE3"/>
<sequence>MDDTSGFYKADGKTLLFGPNFVESRDYKLERARHGEYAYPVHGWYWFESEAEAREHFGLPAGQA</sequence>